<feature type="domain" description="Glutaredoxin" evidence="1">
    <location>
        <begin position="5"/>
        <end position="38"/>
    </location>
</feature>
<dbReference type="Proteomes" id="UP001493487">
    <property type="component" value="Unassembled WGS sequence"/>
</dbReference>
<accession>A0ABV1KT45</accession>
<dbReference type="InterPro" id="IPR036249">
    <property type="entry name" value="Thioredoxin-like_sf"/>
</dbReference>
<gene>
    <name evidence="2" type="ORF">QJS35_12515</name>
</gene>
<organism evidence="2 3">
    <name type="scientific">Cohnella silvisoli</name>
    <dbReference type="NCBI Taxonomy" id="2873699"/>
    <lineage>
        <taxon>Bacteria</taxon>
        <taxon>Bacillati</taxon>
        <taxon>Bacillota</taxon>
        <taxon>Bacilli</taxon>
        <taxon>Bacillales</taxon>
        <taxon>Paenibacillaceae</taxon>
        <taxon>Cohnella</taxon>
    </lineage>
</organism>
<dbReference type="RefSeq" id="WP_232184350.1">
    <property type="nucleotide sequence ID" value="NZ_JAIOAP010000002.1"/>
</dbReference>
<evidence type="ECO:0000313" key="3">
    <source>
        <dbReference type="Proteomes" id="UP001493487"/>
    </source>
</evidence>
<dbReference type="InterPro" id="IPR002109">
    <property type="entry name" value="Glutaredoxin"/>
</dbReference>
<dbReference type="Gene3D" id="3.40.30.10">
    <property type="entry name" value="Glutaredoxin"/>
    <property type="match status" value="1"/>
</dbReference>
<dbReference type="EMBL" id="JASKHM010000006">
    <property type="protein sequence ID" value="MEQ4483216.1"/>
    <property type="molecule type" value="Genomic_DNA"/>
</dbReference>
<protein>
    <submittedName>
        <fullName evidence="2">Glutaredoxin domain-containing protein</fullName>
    </submittedName>
</protein>
<reference evidence="2 3" key="1">
    <citation type="journal article" date="2023" name="Genome Announc.">
        <title>Pan-Genome Analyses of the Genus Cohnella and Proposal of the Novel Species Cohnella silvisoli sp. nov., Isolated from Forest Soil.</title>
        <authorList>
            <person name="Wang C."/>
            <person name="Mao L."/>
            <person name="Bao G."/>
            <person name="Zhu H."/>
        </authorList>
    </citation>
    <scope>NUCLEOTIDE SEQUENCE [LARGE SCALE GENOMIC DNA]</scope>
    <source>
        <strain evidence="2 3">NL03-T5-1</strain>
    </source>
</reference>
<dbReference type="SUPFAM" id="SSF52833">
    <property type="entry name" value="Thioredoxin-like"/>
    <property type="match status" value="1"/>
</dbReference>
<evidence type="ECO:0000259" key="1">
    <source>
        <dbReference type="Pfam" id="PF00462"/>
    </source>
</evidence>
<sequence length="39" mass="4643">MKETVKIYSIPTCSDCNYAKRYFKEHDIAYTDFNCEEDA</sequence>
<name>A0ABV1KT45_9BACL</name>
<evidence type="ECO:0000313" key="2">
    <source>
        <dbReference type="EMBL" id="MEQ4483216.1"/>
    </source>
</evidence>
<proteinExistence type="predicted"/>
<dbReference type="Pfam" id="PF00462">
    <property type="entry name" value="Glutaredoxin"/>
    <property type="match status" value="1"/>
</dbReference>
<comment type="caution">
    <text evidence="2">The sequence shown here is derived from an EMBL/GenBank/DDBJ whole genome shotgun (WGS) entry which is preliminary data.</text>
</comment>
<keyword evidence="3" id="KW-1185">Reference proteome</keyword>